<accession>A0A7J9L0U1</accession>
<dbReference type="InterPro" id="IPR044730">
    <property type="entry name" value="RNase_H-like_dom_plant"/>
</dbReference>
<dbReference type="InterPro" id="IPR002156">
    <property type="entry name" value="RNaseH_domain"/>
</dbReference>
<dbReference type="AlphaFoldDB" id="A0A7J9L0U1"/>
<sequence length="105" mass="12489">MGYNRFLSNCPVFDTESWDILDELSFLIERGYDKVLIQSDCLEAVIAIQTNSLERSNYVLIRRIHQMLSRFKQLNIRHTFREDNKETDRLSINTIRTHILELNAE</sequence>
<feature type="non-terminal residue" evidence="2">
    <location>
        <position position="105"/>
    </location>
</feature>
<dbReference type="InterPro" id="IPR053151">
    <property type="entry name" value="RNase_H-like"/>
</dbReference>
<dbReference type="EMBL" id="JABFAF010000004">
    <property type="protein sequence ID" value="MBA0852362.1"/>
    <property type="molecule type" value="Genomic_DNA"/>
</dbReference>
<evidence type="ECO:0000313" key="2">
    <source>
        <dbReference type="EMBL" id="MBA0852362.1"/>
    </source>
</evidence>
<organism evidence="2 3">
    <name type="scientific">Gossypium schwendimanii</name>
    <name type="common">Cotton</name>
    <dbReference type="NCBI Taxonomy" id="34291"/>
    <lineage>
        <taxon>Eukaryota</taxon>
        <taxon>Viridiplantae</taxon>
        <taxon>Streptophyta</taxon>
        <taxon>Embryophyta</taxon>
        <taxon>Tracheophyta</taxon>
        <taxon>Spermatophyta</taxon>
        <taxon>Magnoliopsida</taxon>
        <taxon>eudicotyledons</taxon>
        <taxon>Gunneridae</taxon>
        <taxon>Pentapetalae</taxon>
        <taxon>rosids</taxon>
        <taxon>malvids</taxon>
        <taxon>Malvales</taxon>
        <taxon>Malvaceae</taxon>
        <taxon>Malvoideae</taxon>
        <taxon>Gossypium</taxon>
    </lineage>
</organism>
<feature type="domain" description="RNase H type-1" evidence="1">
    <location>
        <begin position="9"/>
        <end position="90"/>
    </location>
</feature>
<gene>
    <name evidence="2" type="ORF">Goshw_004378</name>
</gene>
<dbReference type="PANTHER" id="PTHR47723:SF19">
    <property type="entry name" value="POLYNUCLEOTIDYL TRANSFERASE, RIBONUCLEASE H-LIKE SUPERFAMILY PROTEIN"/>
    <property type="match status" value="1"/>
</dbReference>
<keyword evidence="3" id="KW-1185">Reference proteome</keyword>
<reference evidence="2 3" key="1">
    <citation type="journal article" date="2019" name="Genome Biol. Evol.">
        <title>Insights into the evolution of the New World diploid cottons (Gossypium, subgenus Houzingenia) based on genome sequencing.</title>
        <authorList>
            <person name="Grover C.E."/>
            <person name="Arick M.A. 2nd"/>
            <person name="Thrash A."/>
            <person name="Conover J.L."/>
            <person name="Sanders W.S."/>
            <person name="Peterson D.G."/>
            <person name="Frelichowski J.E."/>
            <person name="Scheffler J.A."/>
            <person name="Scheffler B.E."/>
            <person name="Wendel J.F."/>
        </authorList>
    </citation>
    <scope>NUCLEOTIDE SEQUENCE [LARGE SCALE GENOMIC DNA]</scope>
    <source>
        <strain evidence="2">1</strain>
        <tissue evidence="2">Leaf</tissue>
    </source>
</reference>
<protein>
    <recommendedName>
        <fullName evidence="1">RNase H type-1 domain-containing protein</fullName>
    </recommendedName>
</protein>
<evidence type="ECO:0000313" key="3">
    <source>
        <dbReference type="Proteomes" id="UP000593576"/>
    </source>
</evidence>
<dbReference type="Gene3D" id="3.30.420.10">
    <property type="entry name" value="Ribonuclease H-like superfamily/Ribonuclease H"/>
    <property type="match status" value="1"/>
</dbReference>
<dbReference type="Proteomes" id="UP000593576">
    <property type="component" value="Unassembled WGS sequence"/>
</dbReference>
<dbReference type="InterPro" id="IPR036397">
    <property type="entry name" value="RNaseH_sf"/>
</dbReference>
<dbReference type="Pfam" id="PF13456">
    <property type="entry name" value="RVT_3"/>
    <property type="match status" value="1"/>
</dbReference>
<dbReference type="PANTHER" id="PTHR47723">
    <property type="entry name" value="OS05G0353850 PROTEIN"/>
    <property type="match status" value="1"/>
</dbReference>
<name>A0A7J9L0U1_GOSSC</name>
<evidence type="ECO:0000259" key="1">
    <source>
        <dbReference type="Pfam" id="PF13456"/>
    </source>
</evidence>
<dbReference type="OrthoDB" id="1655459at2759"/>
<dbReference type="CDD" id="cd06222">
    <property type="entry name" value="RNase_H_like"/>
    <property type="match status" value="1"/>
</dbReference>
<dbReference type="GO" id="GO:0004523">
    <property type="term" value="F:RNA-DNA hybrid ribonuclease activity"/>
    <property type="evidence" value="ECO:0007669"/>
    <property type="project" value="InterPro"/>
</dbReference>
<comment type="caution">
    <text evidence="2">The sequence shown here is derived from an EMBL/GenBank/DDBJ whole genome shotgun (WGS) entry which is preliminary data.</text>
</comment>
<dbReference type="GO" id="GO:0003676">
    <property type="term" value="F:nucleic acid binding"/>
    <property type="evidence" value="ECO:0007669"/>
    <property type="project" value="InterPro"/>
</dbReference>
<proteinExistence type="predicted"/>